<evidence type="ECO:0000259" key="6">
    <source>
        <dbReference type="Pfam" id="PF02826"/>
    </source>
</evidence>
<reference evidence="7 8" key="1">
    <citation type="submission" date="2020-03" db="EMBL/GenBank/DDBJ databases">
        <title>Draft Genome Sequence of 2-Methylisoborneol Producing Pseudanabaena yagii Strain GIHE-NHR1 Isolated from North Han River in South Korea.</title>
        <authorList>
            <person name="Jeong J."/>
        </authorList>
    </citation>
    <scope>NUCLEOTIDE SEQUENCE [LARGE SCALE GENOMIC DNA]</scope>
    <source>
        <strain evidence="7 8">GIHE-NHR1</strain>
    </source>
</reference>
<gene>
    <name evidence="7" type="ORF">HC246_18595</name>
</gene>
<dbReference type="PROSITE" id="PS00670">
    <property type="entry name" value="D_2_HYDROXYACID_DH_2"/>
    <property type="match status" value="1"/>
</dbReference>
<feature type="domain" description="D-isomer specific 2-hydroxyacid dehydrogenase catalytic" evidence="5">
    <location>
        <begin position="4"/>
        <end position="329"/>
    </location>
</feature>
<evidence type="ECO:0000256" key="1">
    <source>
        <dbReference type="ARBA" id="ARBA00005854"/>
    </source>
</evidence>
<dbReference type="SUPFAM" id="SSF51735">
    <property type="entry name" value="NAD(P)-binding Rossmann-fold domains"/>
    <property type="match status" value="1"/>
</dbReference>
<dbReference type="PROSITE" id="PS00671">
    <property type="entry name" value="D_2_HYDROXYACID_DH_3"/>
    <property type="match status" value="1"/>
</dbReference>
<dbReference type="Pfam" id="PF02826">
    <property type="entry name" value="2-Hacid_dh_C"/>
    <property type="match status" value="1"/>
</dbReference>
<evidence type="ECO:0000313" key="8">
    <source>
        <dbReference type="Proteomes" id="UP000738376"/>
    </source>
</evidence>
<keyword evidence="8" id="KW-1185">Reference proteome</keyword>
<protein>
    <submittedName>
        <fullName evidence="7">2-hydroxyacid dehydrogenase</fullName>
    </submittedName>
</protein>
<comment type="caution">
    <text evidence="7">The sequence shown here is derived from an EMBL/GenBank/DDBJ whole genome shotgun (WGS) entry which is preliminary data.</text>
</comment>
<dbReference type="Pfam" id="PF00389">
    <property type="entry name" value="2-Hacid_dh"/>
    <property type="match status" value="1"/>
</dbReference>
<sequence>MKVAFFNTKPYDRQFFGIANEQHQHEIVFFESHLSHETISLAAGFPAVCIFINDYLNSSMLQTLAQGGTQLIALRSAGFNHVDLAAAHNLGIQIVRVPAYSPYAVAEHAVALILSLNRKVHRAYNRVREGNFSIEGLLGFDLHEATVGVIGTGKIGAIFAQIMRGFGCKLLGYDSYHNPTCLELGMEYVSLSELLAQSDVISLHCPLTPDTHHLINATAIAKLKTGTMLINTSRGGLIDTQAAIDGLKSGAIGYLGIDVYEQEADLFFEDLSNEVIQDDTFQRLLTFPNVIVTGHQAFFTSQALANIAETTLSNITEFEQSGSCVNAVNLDKAIASHK</sequence>
<evidence type="ECO:0000256" key="2">
    <source>
        <dbReference type="ARBA" id="ARBA00023002"/>
    </source>
</evidence>
<keyword evidence="2 4" id="KW-0560">Oxidoreductase</keyword>
<comment type="similarity">
    <text evidence="1 4">Belongs to the D-isomer specific 2-hydroxyacid dehydrogenase family.</text>
</comment>
<dbReference type="Proteomes" id="UP000738376">
    <property type="component" value="Unassembled WGS sequence"/>
</dbReference>
<dbReference type="InterPro" id="IPR006139">
    <property type="entry name" value="D-isomer_2_OHA_DH_cat_dom"/>
</dbReference>
<organism evidence="7 8">
    <name type="scientific">Pseudanabaena yagii GIHE-NHR1</name>
    <dbReference type="NCBI Taxonomy" id="2722753"/>
    <lineage>
        <taxon>Bacteria</taxon>
        <taxon>Bacillati</taxon>
        <taxon>Cyanobacteriota</taxon>
        <taxon>Cyanophyceae</taxon>
        <taxon>Pseudanabaenales</taxon>
        <taxon>Pseudanabaenaceae</taxon>
        <taxon>Pseudanabaena</taxon>
        <taxon>Pseudanabaena yagii</taxon>
    </lineage>
</organism>
<dbReference type="InterPro" id="IPR036291">
    <property type="entry name" value="NAD(P)-bd_dom_sf"/>
</dbReference>
<dbReference type="RefSeq" id="WP_169364941.1">
    <property type="nucleotide sequence ID" value="NZ_JAAVJL010000002.1"/>
</dbReference>
<name>A0ABX1LV31_9CYAN</name>
<dbReference type="SUPFAM" id="SSF52283">
    <property type="entry name" value="Formate/glycerate dehydrogenase catalytic domain-like"/>
    <property type="match status" value="1"/>
</dbReference>
<dbReference type="PANTHER" id="PTHR43026:SF1">
    <property type="entry name" value="2-HYDROXYACID DEHYDROGENASE HOMOLOG 1-RELATED"/>
    <property type="match status" value="1"/>
</dbReference>
<evidence type="ECO:0000256" key="3">
    <source>
        <dbReference type="ARBA" id="ARBA00023027"/>
    </source>
</evidence>
<evidence type="ECO:0000256" key="4">
    <source>
        <dbReference type="RuleBase" id="RU003719"/>
    </source>
</evidence>
<evidence type="ECO:0000313" key="7">
    <source>
        <dbReference type="EMBL" id="NMF59974.1"/>
    </source>
</evidence>
<dbReference type="PROSITE" id="PS00065">
    <property type="entry name" value="D_2_HYDROXYACID_DH_1"/>
    <property type="match status" value="1"/>
</dbReference>
<feature type="domain" description="D-isomer specific 2-hydroxyacid dehydrogenase NAD-binding" evidence="6">
    <location>
        <begin position="110"/>
        <end position="297"/>
    </location>
</feature>
<dbReference type="PANTHER" id="PTHR43026">
    <property type="entry name" value="2-HYDROXYACID DEHYDROGENASE HOMOLOG 1-RELATED"/>
    <property type="match status" value="1"/>
</dbReference>
<dbReference type="CDD" id="cd12183">
    <property type="entry name" value="LDH_like_2"/>
    <property type="match status" value="1"/>
</dbReference>
<dbReference type="InterPro" id="IPR029752">
    <property type="entry name" value="D-isomer_DH_CS1"/>
</dbReference>
<dbReference type="EMBL" id="JAAVJL010000002">
    <property type="protein sequence ID" value="NMF59974.1"/>
    <property type="molecule type" value="Genomic_DNA"/>
</dbReference>
<dbReference type="InterPro" id="IPR058205">
    <property type="entry name" value="D-LDH-like"/>
</dbReference>
<accession>A0ABX1LV31</accession>
<dbReference type="InterPro" id="IPR029753">
    <property type="entry name" value="D-isomer_DH_CS"/>
</dbReference>
<dbReference type="Gene3D" id="3.40.50.720">
    <property type="entry name" value="NAD(P)-binding Rossmann-like Domain"/>
    <property type="match status" value="2"/>
</dbReference>
<keyword evidence="3" id="KW-0520">NAD</keyword>
<evidence type="ECO:0000259" key="5">
    <source>
        <dbReference type="Pfam" id="PF00389"/>
    </source>
</evidence>
<proteinExistence type="inferred from homology"/>
<dbReference type="InterPro" id="IPR006140">
    <property type="entry name" value="D-isomer_DH_NAD-bd"/>
</dbReference>